<evidence type="ECO:0007829" key="3">
    <source>
        <dbReference type="PeptideAtlas" id="A0A804QYI4"/>
    </source>
</evidence>
<dbReference type="PANTHER" id="PTHR15852:SF52">
    <property type="entry name" value="THYLAKOID LUMENAL P17.1 PROTEIN"/>
    <property type="match status" value="1"/>
</dbReference>
<dbReference type="EnsemblPlants" id="Zm00001eb370040_T001">
    <property type="protein sequence ID" value="Zm00001eb370040_P001"/>
    <property type="gene ID" value="Zm00001eb370040"/>
</dbReference>
<evidence type="ECO:0000313" key="2">
    <source>
        <dbReference type="Proteomes" id="UP000007305"/>
    </source>
</evidence>
<reference evidence="2" key="1">
    <citation type="journal article" date="2009" name="Science">
        <title>The B73 maize genome: complexity, diversity, and dynamics.</title>
        <authorList>
            <person name="Schnable P.S."/>
            <person name="Ware D."/>
            <person name="Fulton R.S."/>
            <person name="Stein J.C."/>
            <person name="Wei F."/>
            <person name="Pasternak S."/>
            <person name="Liang C."/>
            <person name="Zhang J."/>
            <person name="Fulton L."/>
            <person name="Graves T.A."/>
            <person name="Minx P."/>
            <person name="Reily A.D."/>
            <person name="Courtney L."/>
            <person name="Kruchowski S.S."/>
            <person name="Tomlinson C."/>
            <person name="Strong C."/>
            <person name="Delehaunty K."/>
            <person name="Fronick C."/>
            <person name="Courtney B."/>
            <person name="Rock S.M."/>
            <person name="Belter E."/>
            <person name="Du F."/>
            <person name="Kim K."/>
            <person name="Abbott R.M."/>
            <person name="Cotton M."/>
            <person name="Levy A."/>
            <person name="Marchetto P."/>
            <person name="Ochoa K."/>
            <person name="Jackson S.M."/>
            <person name="Gillam B."/>
            <person name="Chen W."/>
            <person name="Yan L."/>
            <person name="Higginbotham J."/>
            <person name="Cardenas M."/>
            <person name="Waligorski J."/>
            <person name="Applebaum E."/>
            <person name="Phelps L."/>
            <person name="Falcone J."/>
            <person name="Kanchi K."/>
            <person name="Thane T."/>
            <person name="Scimone A."/>
            <person name="Thane N."/>
            <person name="Henke J."/>
            <person name="Wang T."/>
            <person name="Ruppert J."/>
            <person name="Shah N."/>
            <person name="Rotter K."/>
            <person name="Hodges J."/>
            <person name="Ingenthron E."/>
            <person name="Cordes M."/>
            <person name="Kohlberg S."/>
            <person name="Sgro J."/>
            <person name="Delgado B."/>
            <person name="Mead K."/>
            <person name="Chinwalla A."/>
            <person name="Leonard S."/>
            <person name="Crouse K."/>
            <person name="Collura K."/>
            <person name="Kudrna D."/>
            <person name="Currie J."/>
            <person name="He R."/>
            <person name="Angelova A."/>
            <person name="Rajasekar S."/>
            <person name="Mueller T."/>
            <person name="Lomeli R."/>
            <person name="Scara G."/>
            <person name="Ko A."/>
            <person name="Delaney K."/>
            <person name="Wissotski M."/>
            <person name="Lopez G."/>
            <person name="Campos D."/>
            <person name="Braidotti M."/>
            <person name="Ashley E."/>
            <person name="Golser W."/>
            <person name="Kim H."/>
            <person name="Lee S."/>
            <person name="Lin J."/>
            <person name="Dujmic Z."/>
            <person name="Kim W."/>
            <person name="Talag J."/>
            <person name="Zuccolo A."/>
            <person name="Fan C."/>
            <person name="Sebastian A."/>
            <person name="Kramer M."/>
            <person name="Spiegel L."/>
            <person name="Nascimento L."/>
            <person name="Zutavern T."/>
            <person name="Miller B."/>
            <person name="Ambroise C."/>
            <person name="Muller S."/>
            <person name="Spooner W."/>
            <person name="Narechania A."/>
            <person name="Ren L."/>
            <person name="Wei S."/>
            <person name="Kumari S."/>
            <person name="Faga B."/>
            <person name="Levy M.J."/>
            <person name="McMahan L."/>
            <person name="Van Buren P."/>
            <person name="Vaughn M.W."/>
            <person name="Ying K."/>
            <person name="Yeh C.-T."/>
            <person name="Emrich S.J."/>
            <person name="Jia Y."/>
            <person name="Kalyanaraman A."/>
            <person name="Hsia A.-P."/>
            <person name="Barbazuk W.B."/>
            <person name="Baucom R.S."/>
            <person name="Brutnell T.P."/>
            <person name="Carpita N.C."/>
            <person name="Chaparro C."/>
            <person name="Chia J.-M."/>
            <person name="Deragon J.-M."/>
            <person name="Estill J.C."/>
            <person name="Fu Y."/>
            <person name="Jeddeloh J.A."/>
            <person name="Han Y."/>
            <person name="Lee H."/>
            <person name="Li P."/>
            <person name="Lisch D.R."/>
            <person name="Liu S."/>
            <person name="Liu Z."/>
            <person name="Nagel D.H."/>
            <person name="McCann M.C."/>
            <person name="SanMiguel P."/>
            <person name="Myers A.M."/>
            <person name="Nettleton D."/>
            <person name="Nguyen J."/>
            <person name="Penning B.W."/>
            <person name="Ponnala L."/>
            <person name="Schneider K.L."/>
            <person name="Schwartz D.C."/>
            <person name="Sharma A."/>
            <person name="Soderlund C."/>
            <person name="Springer N.M."/>
            <person name="Sun Q."/>
            <person name="Wang H."/>
            <person name="Waterman M."/>
            <person name="Westerman R."/>
            <person name="Wolfgruber T.K."/>
            <person name="Yang L."/>
            <person name="Yu Y."/>
            <person name="Zhang L."/>
            <person name="Zhou S."/>
            <person name="Zhu Q."/>
            <person name="Bennetzen J.L."/>
            <person name="Dawe R.K."/>
            <person name="Jiang J."/>
            <person name="Jiang N."/>
            <person name="Presting G.G."/>
            <person name="Wessler S.R."/>
            <person name="Aluru S."/>
            <person name="Martienssen R.A."/>
            <person name="Clifton S.W."/>
            <person name="McCombie W.R."/>
            <person name="Wing R.A."/>
            <person name="Wilson R.K."/>
        </authorList>
    </citation>
    <scope>NUCLEOTIDE SEQUENCE [LARGE SCALE GENOMIC DNA]</scope>
    <source>
        <strain evidence="2">cv. B73</strain>
    </source>
</reference>
<protein>
    <submittedName>
        <fullName evidence="1">Uncharacterized protein</fullName>
    </submittedName>
</protein>
<accession>A0A804QYI4</accession>
<dbReference type="OrthoDB" id="542764at2759"/>
<dbReference type="AlphaFoldDB" id="A0A804QYI4"/>
<keyword evidence="3" id="KW-1267">Proteomics identification</keyword>
<evidence type="ECO:0000313" key="1">
    <source>
        <dbReference type="EnsemblPlants" id="Zm00001eb370040_P001"/>
    </source>
</evidence>
<reference evidence="1" key="2">
    <citation type="submission" date="2019-07" db="EMBL/GenBank/DDBJ databases">
        <authorList>
            <person name="Seetharam A."/>
            <person name="Woodhouse M."/>
            <person name="Cannon E."/>
        </authorList>
    </citation>
    <scope>NUCLEOTIDE SEQUENCE [LARGE SCALE GENOMIC DNA]</scope>
    <source>
        <strain evidence="1">cv. B73</strain>
    </source>
</reference>
<proteinExistence type="evidence at protein level"/>
<dbReference type="FunCoup" id="A0A804QYI4">
    <property type="interactions" value="914"/>
</dbReference>
<dbReference type="Proteomes" id="UP000007305">
    <property type="component" value="Chromosome 8"/>
</dbReference>
<dbReference type="Gramene" id="Zm00001eb370040_T001">
    <property type="protein sequence ID" value="Zm00001eb370040_P001"/>
    <property type="gene ID" value="Zm00001eb370040"/>
</dbReference>
<reference evidence="1" key="3">
    <citation type="submission" date="2021-05" db="UniProtKB">
        <authorList>
            <consortium name="EnsemblPlants"/>
        </authorList>
    </citation>
    <scope>IDENTIFICATION</scope>
    <source>
        <strain evidence="1">cv. B73</strain>
    </source>
</reference>
<keyword evidence="2" id="KW-1185">Reference proteome</keyword>
<dbReference type="InParanoid" id="A0A804QYI4"/>
<sequence length="147" mass="14976">MASLLCPASSCPSASLRRTAASPAAPSFASSRHYGAPLTFRVASQPPQALAAAPYGYGSDLLRPIDTQTIIIAAAVVSAVSLSLVLGLKGDPVPCDRCAGNGGTKCVFCNDGKMKVENGVVECRVCRGAAGLILCKKCAGSGYSKRL</sequence>
<dbReference type="PANTHER" id="PTHR15852">
    <property type="entry name" value="PLASTID TRANSCRIPTIONALLY ACTIVE PROTEIN"/>
    <property type="match status" value="1"/>
</dbReference>
<name>A0A804QYI4_MAIZE</name>
<organism evidence="1 2">
    <name type="scientific">Zea mays</name>
    <name type="common">Maize</name>
    <dbReference type="NCBI Taxonomy" id="4577"/>
    <lineage>
        <taxon>Eukaryota</taxon>
        <taxon>Viridiplantae</taxon>
        <taxon>Streptophyta</taxon>
        <taxon>Embryophyta</taxon>
        <taxon>Tracheophyta</taxon>
        <taxon>Spermatophyta</taxon>
        <taxon>Magnoliopsida</taxon>
        <taxon>Liliopsida</taxon>
        <taxon>Poales</taxon>
        <taxon>Poaceae</taxon>
        <taxon>PACMAD clade</taxon>
        <taxon>Panicoideae</taxon>
        <taxon>Andropogonodae</taxon>
        <taxon>Andropogoneae</taxon>
        <taxon>Tripsacinae</taxon>
        <taxon>Zea</taxon>
    </lineage>
</organism>